<evidence type="ECO:0000313" key="3">
    <source>
        <dbReference type="Proteomes" id="UP001144372"/>
    </source>
</evidence>
<protein>
    <recommendedName>
        <fullName evidence="1">Methyltransferase type 11 domain-containing protein</fullName>
    </recommendedName>
</protein>
<dbReference type="AlphaFoldDB" id="A0A9W6FTA7"/>
<organism evidence="2 3">
    <name type="scientific">Desulforhabdus amnigena</name>
    <dbReference type="NCBI Taxonomy" id="40218"/>
    <lineage>
        <taxon>Bacteria</taxon>
        <taxon>Pseudomonadati</taxon>
        <taxon>Thermodesulfobacteriota</taxon>
        <taxon>Syntrophobacteria</taxon>
        <taxon>Syntrophobacterales</taxon>
        <taxon>Syntrophobacteraceae</taxon>
        <taxon>Desulforhabdus</taxon>
    </lineage>
</organism>
<dbReference type="Gene3D" id="3.40.50.150">
    <property type="entry name" value="Vaccinia Virus protein VP39"/>
    <property type="match status" value="1"/>
</dbReference>
<dbReference type="CDD" id="cd02440">
    <property type="entry name" value="AdoMet_MTases"/>
    <property type="match status" value="1"/>
</dbReference>
<dbReference type="EMBL" id="BSDR01000001">
    <property type="protein sequence ID" value="GLI33410.1"/>
    <property type="molecule type" value="Genomic_DNA"/>
</dbReference>
<accession>A0A9W6FTA7</accession>
<feature type="domain" description="Methyltransferase type 11" evidence="1">
    <location>
        <begin position="70"/>
        <end position="162"/>
    </location>
</feature>
<dbReference type="SUPFAM" id="SSF53335">
    <property type="entry name" value="S-adenosyl-L-methionine-dependent methyltransferases"/>
    <property type="match status" value="1"/>
</dbReference>
<proteinExistence type="predicted"/>
<dbReference type="Proteomes" id="UP001144372">
    <property type="component" value="Unassembled WGS sequence"/>
</dbReference>
<evidence type="ECO:0000259" key="1">
    <source>
        <dbReference type="Pfam" id="PF08241"/>
    </source>
</evidence>
<dbReference type="GO" id="GO:0008757">
    <property type="term" value="F:S-adenosylmethionine-dependent methyltransferase activity"/>
    <property type="evidence" value="ECO:0007669"/>
    <property type="project" value="InterPro"/>
</dbReference>
<evidence type="ECO:0000313" key="2">
    <source>
        <dbReference type="EMBL" id="GLI33410.1"/>
    </source>
</evidence>
<name>A0A9W6FTA7_9BACT</name>
<gene>
    <name evidence="2" type="ORF">DAMNIGENAA_08430</name>
</gene>
<dbReference type="Pfam" id="PF08241">
    <property type="entry name" value="Methyltransf_11"/>
    <property type="match status" value="1"/>
</dbReference>
<keyword evidence="3" id="KW-1185">Reference proteome</keyword>
<dbReference type="InterPro" id="IPR013216">
    <property type="entry name" value="Methyltransf_11"/>
</dbReference>
<comment type="caution">
    <text evidence="2">The sequence shown here is derived from an EMBL/GenBank/DDBJ whole genome shotgun (WGS) entry which is preliminary data.</text>
</comment>
<dbReference type="InterPro" id="IPR029063">
    <property type="entry name" value="SAM-dependent_MTases_sf"/>
</dbReference>
<sequence length="262" mass="30086">MGGNDLIIECEAFKPKIASIQLIENSIIDIKPEKAILYSWLNSYVQNQKTRIAFDLDIIKNNIDIDKNILEFGSVPLLLTNALVKTGYQVTGIDIAPERFNSTIKSLNINIIKCDIERQRLPIEDNSYDLSVFNELFEHLRINPIFTMSEVLRVLKPSGILLLSTPNLRSLKGIINFLFKNQAFSSSGDIFEEYEKLDKLGHMGHVREYTSDEVVKFLNKVGFNVEKLIFRGRYRLSRIPASMFKLFPKLNPFITYFARKTG</sequence>
<reference evidence="2" key="1">
    <citation type="submission" date="2022-12" db="EMBL/GenBank/DDBJ databases">
        <title>Reference genome sequencing for broad-spectrum identification of bacterial and archaeal isolates by mass spectrometry.</title>
        <authorList>
            <person name="Sekiguchi Y."/>
            <person name="Tourlousse D.M."/>
        </authorList>
    </citation>
    <scope>NUCLEOTIDE SEQUENCE</scope>
    <source>
        <strain evidence="2">ASRB1</strain>
    </source>
</reference>